<dbReference type="PANTHER" id="PTHR33057">
    <property type="entry name" value="TRANSCRIPTION REPRESSOR OFP7-RELATED"/>
    <property type="match status" value="1"/>
</dbReference>
<feature type="compositionally biased region" description="Basic residues" evidence="7">
    <location>
        <begin position="118"/>
        <end position="131"/>
    </location>
</feature>
<feature type="region of interest" description="Disordered" evidence="7">
    <location>
        <begin position="104"/>
        <end position="182"/>
    </location>
</feature>
<dbReference type="InterPro" id="IPR025830">
    <property type="entry name" value="DNA_bnd_dom_ovate"/>
</dbReference>
<evidence type="ECO:0000256" key="6">
    <source>
        <dbReference type="RuleBase" id="RU367028"/>
    </source>
</evidence>
<feature type="compositionally biased region" description="Basic and acidic residues" evidence="7">
    <location>
        <begin position="9"/>
        <end position="20"/>
    </location>
</feature>
<feature type="region of interest" description="Disordered" evidence="7">
    <location>
        <begin position="1"/>
        <end position="20"/>
    </location>
</feature>
<dbReference type="PROSITE" id="PS51754">
    <property type="entry name" value="OVATE"/>
    <property type="match status" value="1"/>
</dbReference>
<dbReference type="GO" id="GO:0005634">
    <property type="term" value="C:nucleus"/>
    <property type="evidence" value="ECO:0007669"/>
    <property type="project" value="UniProtKB-SubCell"/>
</dbReference>
<evidence type="ECO:0000256" key="2">
    <source>
        <dbReference type="ARBA" id="ARBA00022491"/>
    </source>
</evidence>
<feature type="compositionally biased region" description="Basic and acidic residues" evidence="7">
    <location>
        <begin position="108"/>
        <end position="117"/>
    </location>
</feature>
<feature type="compositionally biased region" description="Polar residues" evidence="7">
    <location>
        <begin position="63"/>
        <end position="79"/>
    </location>
</feature>
<keyword evidence="5 6" id="KW-0539">Nucleus</keyword>
<feature type="region of interest" description="Disordered" evidence="7">
    <location>
        <begin position="297"/>
        <end position="354"/>
    </location>
</feature>
<dbReference type="GO" id="GO:0045892">
    <property type="term" value="P:negative regulation of DNA-templated transcription"/>
    <property type="evidence" value="ECO:0007669"/>
    <property type="project" value="UniProtKB-UniRule"/>
</dbReference>
<keyword evidence="2 6" id="KW-0678">Repressor</keyword>
<accession>A0ABC8RHM5</accession>
<reference evidence="9 10" key="1">
    <citation type="submission" date="2024-02" db="EMBL/GenBank/DDBJ databases">
        <authorList>
            <person name="Vignale AGUSTIN F."/>
            <person name="Sosa J E."/>
            <person name="Modenutti C."/>
        </authorList>
    </citation>
    <scope>NUCLEOTIDE SEQUENCE [LARGE SCALE GENOMIC DNA]</scope>
</reference>
<gene>
    <name evidence="9" type="ORF">ILEXP_LOCUS12236</name>
</gene>
<evidence type="ECO:0000259" key="8">
    <source>
        <dbReference type="PROSITE" id="PS51754"/>
    </source>
</evidence>
<evidence type="ECO:0000256" key="5">
    <source>
        <dbReference type="ARBA" id="ARBA00023242"/>
    </source>
</evidence>
<sequence length="496" mass="55711">MFCISSLKPQRDTQQHKGKSDLMGNYRFRLSDMIPNAWFYKLKDMSRTRKQNSIHPTKKKHQPISSSSSAKQPHVSQQRKSYYFTRDLTPQPSHITFYNNLASSPKVSDAHFPDPPRKSSKKRRSTKRNRSSNRSSPRLVTSSMSAGCSCRTSLESVSTKPDSTAEEYPNSPPDSSSEHESLLPEIGSDRCFTPSTFDGMVSWSTSCHCGDIVIDMDNKRISGKLNELDKLDGFDTVSQLDLPPIITKPALVKEMKKKETNEPIKFRRSSATFDEGNVHGSLSVKVVKEDIINTASKEQRKSFSSRKNTVNSPGMKLRINSPRIASRRIQGRKSVSSNSSSSSRRSLSESLAVVKSSQNPQKDFRESMVEMIVENNIRDSKDLEELLACYLSLNADEYHELIIKELSVIRFNVELKTSEQAIIVDLVEANSSLDLSWMILGFSQGIRWGQKSEGQVRATYDNTIGKSWSSSSGCRRAVCEDAGVVPHGKTPKLRNH</sequence>
<evidence type="ECO:0000256" key="7">
    <source>
        <dbReference type="SAM" id="MobiDB-lite"/>
    </source>
</evidence>
<evidence type="ECO:0000256" key="3">
    <source>
        <dbReference type="ARBA" id="ARBA00023015"/>
    </source>
</evidence>
<proteinExistence type="predicted"/>
<evidence type="ECO:0000313" key="9">
    <source>
        <dbReference type="EMBL" id="CAK9144485.1"/>
    </source>
</evidence>
<dbReference type="AlphaFoldDB" id="A0ABC8RHM5"/>
<protein>
    <recommendedName>
        <fullName evidence="6">Transcription repressor</fullName>
    </recommendedName>
    <alternativeName>
        <fullName evidence="6">Ovate family protein</fullName>
    </alternativeName>
</protein>
<organism evidence="9 10">
    <name type="scientific">Ilex paraguariensis</name>
    <name type="common">yerba mate</name>
    <dbReference type="NCBI Taxonomy" id="185542"/>
    <lineage>
        <taxon>Eukaryota</taxon>
        <taxon>Viridiplantae</taxon>
        <taxon>Streptophyta</taxon>
        <taxon>Embryophyta</taxon>
        <taxon>Tracheophyta</taxon>
        <taxon>Spermatophyta</taxon>
        <taxon>Magnoliopsida</taxon>
        <taxon>eudicotyledons</taxon>
        <taxon>Gunneridae</taxon>
        <taxon>Pentapetalae</taxon>
        <taxon>asterids</taxon>
        <taxon>campanulids</taxon>
        <taxon>Aquifoliales</taxon>
        <taxon>Aquifoliaceae</taxon>
        <taxon>Ilex</taxon>
    </lineage>
</organism>
<comment type="subcellular location">
    <subcellularLocation>
        <location evidence="1 6">Nucleus</location>
    </subcellularLocation>
</comment>
<evidence type="ECO:0000256" key="1">
    <source>
        <dbReference type="ARBA" id="ARBA00004123"/>
    </source>
</evidence>
<dbReference type="Pfam" id="PF04844">
    <property type="entry name" value="Ovate"/>
    <property type="match status" value="1"/>
</dbReference>
<keyword evidence="4 6" id="KW-0804">Transcription</keyword>
<dbReference type="EMBL" id="CAUOFW020001392">
    <property type="protein sequence ID" value="CAK9144485.1"/>
    <property type="molecule type" value="Genomic_DNA"/>
</dbReference>
<evidence type="ECO:0000313" key="10">
    <source>
        <dbReference type="Proteomes" id="UP001642360"/>
    </source>
</evidence>
<comment type="function">
    <text evidence="6">Transcriptional repressor that regulates multiple aspects of plant growth and development.</text>
</comment>
<feature type="compositionally biased region" description="Polar residues" evidence="7">
    <location>
        <begin position="139"/>
        <end position="162"/>
    </location>
</feature>
<dbReference type="Proteomes" id="UP001642360">
    <property type="component" value="Unassembled WGS sequence"/>
</dbReference>
<dbReference type="InterPro" id="IPR006458">
    <property type="entry name" value="Ovate_C"/>
</dbReference>
<feature type="region of interest" description="Disordered" evidence="7">
    <location>
        <begin position="48"/>
        <end position="79"/>
    </location>
</feature>
<feature type="compositionally biased region" description="Basic residues" evidence="7">
    <location>
        <begin position="48"/>
        <end position="62"/>
    </location>
</feature>
<keyword evidence="10" id="KW-1185">Reference proteome</keyword>
<feature type="compositionally biased region" description="Low complexity" evidence="7">
    <location>
        <begin position="332"/>
        <end position="350"/>
    </location>
</feature>
<dbReference type="InterPro" id="IPR038933">
    <property type="entry name" value="Ovate"/>
</dbReference>
<comment type="caution">
    <text evidence="9">The sequence shown here is derived from an EMBL/GenBank/DDBJ whole genome shotgun (WGS) entry which is preliminary data.</text>
</comment>
<feature type="domain" description="OVATE" evidence="8">
    <location>
        <begin position="353"/>
        <end position="412"/>
    </location>
</feature>
<keyword evidence="3 6" id="KW-0805">Transcription regulation</keyword>
<evidence type="ECO:0000256" key="4">
    <source>
        <dbReference type="ARBA" id="ARBA00023163"/>
    </source>
</evidence>
<dbReference type="PANTHER" id="PTHR33057:SF225">
    <property type="entry name" value="TRANSCRIPTION REPRESSOR"/>
    <property type="match status" value="1"/>
</dbReference>
<name>A0ABC8RHM5_9AQUA</name>
<dbReference type="Pfam" id="PF13724">
    <property type="entry name" value="DNA_binding_2"/>
    <property type="match status" value="1"/>
</dbReference>
<dbReference type="NCBIfam" id="TIGR01568">
    <property type="entry name" value="A_thal_3678"/>
    <property type="match status" value="1"/>
</dbReference>